<feature type="domain" description="Tail specific protease" evidence="1">
    <location>
        <begin position="1349"/>
        <end position="1545"/>
    </location>
</feature>
<dbReference type="Pfam" id="PF03572">
    <property type="entry name" value="Peptidase_S41"/>
    <property type="match status" value="5"/>
</dbReference>
<dbReference type="GO" id="GO:0006508">
    <property type="term" value="P:proteolysis"/>
    <property type="evidence" value="ECO:0007669"/>
    <property type="project" value="InterPro"/>
</dbReference>
<name>A0A9Y4U0J7_9TELE</name>
<reference evidence="3" key="1">
    <citation type="submission" date="2025-08" db="UniProtKB">
        <authorList>
            <consortium name="RefSeq"/>
        </authorList>
    </citation>
    <scope>IDENTIFICATION</scope>
</reference>
<feature type="domain" description="Tail specific protease" evidence="1">
    <location>
        <begin position="1056"/>
        <end position="1253"/>
    </location>
</feature>
<dbReference type="GO" id="GO:0019841">
    <property type="term" value="F:retinol binding"/>
    <property type="evidence" value="ECO:0007669"/>
    <property type="project" value="TreeGrafter"/>
</dbReference>
<gene>
    <name evidence="3" type="primary">LOC103373778</name>
</gene>
<sequence length="1565" mass="171637">MLLLCTLSASTSFQPALVLDMAKILLENYCFPENLVGMQEAIQQAINSGEILQISDKKTLASVLTVGVQGALNDPRLTVSYEPNFVPVMPPMLPSLPKEQLIRLVRNSIKMDILEDNVGYLRIDRIIGEETAAKLGSLLRDNIWDKVAHTSSLIFDLRYSTAGELSGVPFIISFFSDPEPLIHIDTVYDRPSNKTRELWTMPIMEERYGKKKDIIILTSKRTVGAAEAVAYTLKNLKRAITVGERSAGGSVKVQKIRIAKSEFYITVPVARSVSPITGQSWEVSGVSPTVNTIAKDAIAKAKSLLAIRRAIPNVVQSISDIIGRLYAFTDRVPALLQRLQSTDLFSVVSEEDLAVRLNQDLQIVSEDPRLIIRFIQDNTAIEEEDPDLYKVPDDPRLLQDYIDKVFKVEILTENTGYLRFDKFVESSAVAKLEELMAKKVWEPLKDTDNLIIDLRHNTGGSSTSLALILSYLQDTSQKHHFFTLYDRIQNTTTEHDSLPKITGPTYGSKRGVYVLTSYYTASVGEEFAYLMQSLHRGTVIGEITSGTLMHSKTFQIEGTDIAITVPFINFIDNNGEFWLGGGVVPEAIVLAEEAVDHVHEIAKFHKGLRSLIEGAGQLLEKHYAIHEVALQASKVLLGKWADGLYRSVVDFESLASQLTADLQETSGDHRLHVFHCDVEPESLHEVPKIPTAEEVGYIIDALFKIELLPDNVGYLRFDMMADIEVVRAIGPQLLKLVWSKIVNTDALIIDMRYNSGGYSTAIPLLCTYFFDAEPLIHLYTVFDRTTATMTEVMTFPNVRGQRYGSSKDLFILTSHMTGSAAEVFTRAMKDLNRATVVGEPTIGGSLSSGTYQIGDSVLYASIPNQVVLSAITGKVWSFSGVEPHVFAQANEALPVAQRIIAARLLKTEQGKSSQPKQCHLTKNLFGEGGSAQQLLLRTTHLFLATLAKMAKFLLLVASLLVFGNVLFIRAEFSPSLIVDMAKIVMDNYCSPEKLAGMKEAIEAASSNTEVLNIPDAESLANVLSAGVQGTVSDSRLKVSYEPDYVPVVPPKMPPLPPEQLIAVLQTSIKLDILEGNIGYLRIDHILGEDVAEKVGPLLLDLVWNKILPTSALIFDLRYTGSGDITGIPYIVSYFIEAEPQIHIDSVYDRPSNTTTKLLSMPSLLGERYGIAKPLVILTSKNTKGIAEDVAYSLQNLKRATIVGEKTAGGSVKLDKIKVGDTDFYVTVPTAKSINPITGSTWEVTGVTPDVDVNAEDALATAIKIVNFRAQVPAIIEESATLIADNYAFESIGADVAAKLKEHLAAGEYSMVVSKDSLEAKLSSDLKTLSGDRSLKTTSNTPALPPMDYSPEMYIQLIKVSFHTDIFENNIGYLRFDMFGDFEEVKAIAQIIVEHVWNKVVNTDAMIVDLRNNLGGPTTAIAGFCSYFFDADKQIVLDKLYDRPSGTITELQTLPELTGTRYGSKKSLIILTSGATAGAAEEFVYIMKKLGRAMIVGETTSGGSHPPKTFPVGDTDIFLSIPTVHSDTTAGPAWEGAGIAPHIPVPADAALETAKGIFNKHFAGQK</sequence>
<dbReference type="InterPro" id="IPR029045">
    <property type="entry name" value="ClpP/crotonase-like_dom_sf"/>
</dbReference>
<dbReference type="PANTHER" id="PTHR11261:SF3">
    <property type="entry name" value="RETINOL-BINDING PROTEIN 3"/>
    <property type="match status" value="1"/>
</dbReference>
<evidence type="ECO:0000313" key="2">
    <source>
        <dbReference type="Proteomes" id="UP000694891"/>
    </source>
</evidence>
<proteinExistence type="predicted"/>
<dbReference type="SUPFAM" id="SSF52096">
    <property type="entry name" value="ClpP/crotonase"/>
    <property type="match status" value="5"/>
</dbReference>
<feature type="domain" description="Tail specific protease" evidence="1">
    <location>
        <begin position="97"/>
        <end position="293"/>
    </location>
</feature>
<dbReference type="Proteomes" id="UP000694891">
    <property type="component" value="Unplaced"/>
</dbReference>
<dbReference type="GeneID" id="103373778"/>
<dbReference type="CDD" id="cd07563">
    <property type="entry name" value="Peptidase_S41_IRBP"/>
    <property type="match status" value="5"/>
</dbReference>
<evidence type="ECO:0000313" key="3">
    <source>
        <dbReference type="RefSeq" id="XP_008301987.1"/>
    </source>
</evidence>
<dbReference type="InterPro" id="IPR005151">
    <property type="entry name" value="Tail-specific_protease"/>
</dbReference>
<organism evidence="2 3">
    <name type="scientific">Stegastes partitus</name>
    <name type="common">bicolor damselfish</name>
    <dbReference type="NCBI Taxonomy" id="144197"/>
    <lineage>
        <taxon>Eukaryota</taxon>
        <taxon>Metazoa</taxon>
        <taxon>Chordata</taxon>
        <taxon>Craniata</taxon>
        <taxon>Vertebrata</taxon>
        <taxon>Euteleostomi</taxon>
        <taxon>Actinopterygii</taxon>
        <taxon>Neopterygii</taxon>
        <taxon>Teleostei</taxon>
        <taxon>Neoteleostei</taxon>
        <taxon>Acanthomorphata</taxon>
        <taxon>Ovalentaria</taxon>
        <taxon>Pomacentridae</taxon>
        <taxon>Stegastes</taxon>
    </lineage>
</organism>
<dbReference type="Gene3D" id="3.90.226.10">
    <property type="entry name" value="2-enoyl-CoA Hydratase, Chain A, domain 1"/>
    <property type="match status" value="5"/>
</dbReference>
<evidence type="ECO:0000259" key="1">
    <source>
        <dbReference type="SMART" id="SM00245"/>
    </source>
</evidence>
<accession>A0A9Y4U0J7</accession>
<protein>
    <submittedName>
        <fullName evidence="3">Retinol-binding protein 3</fullName>
    </submittedName>
</protein>
<dbReference type="Gene3D" id="3.30.750.44">
    <property type="match status" value="5"/>
</dbReference>
<feature type="domain" description="Tail specific protease" evidence="1">
    <location>
        <begin position="394"/>
        <end position="590"/>
    </location>
</feature>
<feature type="domain" description="Tail specific protease" evidence="1">
    <location>
        <begin position="691"/>
        <end position="888"/>
    </location>
</feature>
<dbReference type="SMART" id="SM00245">
    <property type="entry name" value="TSPc"/>
    <property type="match status" value="5"/>
</dbReference>
<dbReference type="GO" id="GO:0008236">
    <property type="term" value="F:serine-type peptidase activity"/>
    <property type="evidence" value="ECO:0007669"/>
    <property type="project" value="InterPro"/>
</dbReference>
<keyword evidence="2" id="KW-1185">Reference proteome</keyword>
<dbReference type="RefSeq" id="XP_008301987.1">
    <property type="nucleotide sequence ID" value="XM_008303765.1"/>
</dbReference>
<dbReference type="Pfam" id="PF11918">
    <property type="entry name" value="Peptidase_S41_N"/>
    <property type="match status" value="5"/>
</dbReference>
<dbReference type="PANTHER" id="PTHR11261">
    <property type="entry name" value="INTERPHOTORECEPTOR RETINOID-BINDING PROTEIN"/>
    <property type="match status" value="1"/>
</dbReference>